<dbReference type="EMBL" id="CACRXK020018126">
    <property type="protein sequence ID" value="CAB4032101.1"/>
    <property type="molecule type" value="Genomic_DNA"/>
</dbReference>
<evidence type="ECO:0000313" key="2">
    <source>
        <dbReference type="EMBL" id="CAB4032101.1"/>
    </source>
</evidence>
<gene>
    <name evidence="2" type="ORF">PACLA_8A036627</name>
</gene>
<sequence length="113" mass="12788">KDGNIGGENDRASKMRKLKEIVQEGKSTRTSPKTSQEKGTPSLSKKMKKTTLKFEFRWKHSADGNKYKLKSAQQGGGMRIENILREVGPEACLKEAQDLFFQVVKMQREASKI</sequence>
<dbReference type="AlphaFoldDB" id="A0A7D9LE83"/>
<proteinExistence type="predicted"/>
<feature type="compositionally biased region" description="Polar residues" evidence="1">
    <location>
        <begin position="28"/>
        <end position="41"/>
    </location>
</feature>
<feature type="region of interest" description="Disordered" evidence="1">
    <location>
        <begin position="1"/>
        <end position="47"/>
    </location>
</feature>
<feature type="non-terminal residue" evidence="2">
    <location>
        <position position="1"/>
    </location>
</feature>
<comment type="caution">
    <text evidence="2">The sequence shown here is derived from an EMBL/GenBank/DDBJ whole genome shotgun (WGS) entry which is preliminary data.</text>
</comment>
<reference evidence="2" key="1">
    <citation type="submission" date="2020-04" db="EMBL/GenBank/DDBJ databases">
        <authorList>
            <person name="Alioto T."/>
            <person name="Alioto T."/>
            <person name="Gomez Garrido J."/>
        </authorList>
    </citation>
    <scope>NUCLEOTIDE SEQUENCE</scope>
    <source>
        <strain evidence="2">A484AB</strain>
    </source>
</reference>
<feature type="compositionally biased region" description="Basic and acidic residues" evidence="1">
    <location>
        <begin position="1"/>
        <end position="27"/>
    </location>
</feature>
<evidence type="ECO:0000313" key="3">
    <source>
        <dbReference type="Proteomes" id="UP001152795"/>
    </source>
</evidence>
<keyword evidence="3" id="KW-1185">Reference proteome</keyword>
<dbReference type="Proteomes" id="UP001152795">
    <property type="component" value="Unassembled WGS sequence"/>
</dbReference>
<evidence type="ECO:0000256" key="1">
    <source>
        <dbReference type="SAM" id="MobiDB-lite"/>
    </source>
</evidence>
<name>A0A7D9LE83_PARCT</name>
<protein>
    <submittedName>
        <fullName evidence="2">Uncharacterized protein</fullName>
    </submittedName>
</protein>
<organism evidence="2 3">
    <name type="scientific">Paramuricea clavata</name>
    <name type="common">Red gorgonian</name>
    <name type="synonym">Violescent sea-whip</name>
    <dbReference type="NCBI Taxonomy" id="317549"/>
    <lineage>
        <taxon>Eukaryota</taxon>
        <taxon>Metazoa</taxon>
        <taxon>Cnidaria</taxon>
        <taxon>Anthozoa</taxon>
        <taxon>Octocorallia</taxon>
        <taxon>Malacalcyonacea</taxon>
        <taxon>Plexauridae</taxon>
        <taxon>Paramuricea</taxon>
    </lineage>
</organism>
<accession>A0A7D9LE83</accession>